<protein>
    <submittedName>
        <fullName evidence="2">Uncharacterized protein</fullName>
    </submittedName>
</protein>
<sequence length="169" mass="18511">MRVKRGEYGAAPECNGGGNWRSPRKLADQWHRPARFPHDEDLEAALPNIEPSSPWWVASRLTTTPSKPSRGGGGEPGSIPGGVAPGFSHVGILPDDVYVALSFRRYSTLTSLQPHRLSRLGCTEAELRNCGNPPVTCEGALVQERERHLFAQRRVVRVGTRLAGNYNST</sequence>
<dbReference type="EMBL" id="JARBHB010000005">
    <property type="protein sequence ID" value="KAJ8882792.1"/>
    <property type="molecule type" value="Genomic_DNA"/>
</dbReference>
<feature type="region of interest" description="Disordered" evidence="1">
    <location>
        <begin position="60"/>
        <end position="82"/>
    </location>
</feature>
<accession>A0ABQ9HEP5</accession>
<name>A0ABQ9HEP5_9NEOP</name>
<reference evidence="2 3" key="1">
    <citation type="submission" date="2023-02" db="EMBL/GenBank/DDBJ databases">
        <title>LHISI_Scaffold_Assembly.</title>
        <authorList>
            <person name="Stuart O.P."/>
            <person name="Cleave R."/>
            <person name="Magrath M.J.L."/>
            <person name="Mikheyev A.S."/>
        </authorList>
    </citation>
    <scope>NUCLEOTIDE SEQUENCE [LARGE SCALE GENOMIC DNA]</scope>
    <source>
        <strain evidence="2">Daus_M_001</strain>
        <tissue evidence="2">Leg muscle</tissue>
    </source>
</reference>
<keyword evidence="3" id="KW-1185">Reference proteome</keyword>
<evidence type="ECO:0000256" key="1">
    <source>
        <dbReference type="SAM" id="MobiDB-lite"/>
    </source>
</evidence>
<feature type="compositionally biased region" description="Gly residues" evidence="1">
    <location>
        <begin position="70"/>
        <end position="82"/>
    </location>
</feature>
<gene>
    <name evidence="2" type="ORF">PR048_014606</name>
</gene>
<evidence type="ECO:0000313" key="2">
    <source>
        <dbReference type="EMBL" id="KAJ8882792.1"/>
    </source>
</evidence>
<organism evidence="2 3">
    <name type="scientific">Dryococelus australis</name>
    <dbReference type="NCBI Taxonomy" id="614101"/>
    <lineage>
        <taxon>Eukaryota</taxon>
        <taxon>Metazoa</taxon>
        <taxon>Ecdysozoa</taxon>
        <taxon>Arthropoda</taxon>
        <taxon>Hexapoda</taxon>
        <taxon>Insecta</taxon>
        <taxon>Pterygota</taxon>
        <taxon>Neoptera</taxon>
        <taxon>Polyneoptera</taxon>
        <taxon>Phasmatodea</taxon>
        <taxon>Verophasmatodea</taxon>
        <taxon>Anareolatae</taxon>
        <taxon>Phasmatidae</taxon>
        <taxon>Eurycanthinae</taxon>
        <taxon>Dryococelus</taxon>
    </lineage>
</organism>
<proteinExistence type="predicted"/>
<dbReference type="Proteomes" id="UP001159363">
    <property type="component" value="Chromosome 4"/>
</dbReference>
<feature type="region of interest" description="Disordered" evidence="1">
    <location>
        <begin position="1"/>
        <end position="22"/>
    </location>
</feature>
<comment type="caution">
    <text evidence="2">The sequence shown here is derived from an EMBL/GenBank/DDBJ whole genome shotgun (WGS) entry which is preliminary data.</text>
</comment>
<evidence type="ECO:0000313" key="3">
    <source>
        <dbReference type="Proteomes" id="UP001159363"/>
    </source>
</evidence>